<evidence type="ECO:0000313" key="6">
    <source>
        <dbReference type="Proteomes" id="UP000050515"/>
    </source>
</evidence>
<dbReference type="SUPFAM" id="SSF52499">
    <property type="entry name" value="Isochorismatase-like hydrolases"/>
    <property type="match status" value="1"/>
</dbReference>
<dbReference type="InterPro" id="IPR036380">
    <property type="entry name" value="Isochorismatase-like_sf"/>
</dbReference>
<evidence type="ECO:0000313" key="3">
    <source>
        <dbReference type="EMBL" id="KPV46448.1"/>
    </source>
</evidence>
<accession>A0A0N8VKM8</accession>
<gene>
    <name evidence="4" type="ORF">AOG54_01365</name>
    <name evidence="3" type="ORF">SE19_05510</name>
</gene>
<dbReference type="InterPro" id="IPR050272">
    <property type="entry name" value="Isochorismatase-like_hydrls"/>
</dbReference>
<dbReference type="GeneID" id="84221535"/>
<evidence type="ECO:0000313" key="5">
    <source>
        <dbReference type="Proteomes" id="UP000050320"/>
    </source>
</evidence>
<dbReference type="Proteomes" id="UP000050515">
    <property type="component" value="Unassembled WGS sequence"/>
</dbReference>
<evidence type="ECO:0000313" key="4">
    <source>
        <dbReference type="EMBL" id="KQB34164.1"/>
    </source>
</evidence>
<organism evidence="4 5">
    <name type="scientific">Acidiplasma aeolicum</name>
    <dbReference type="NCBI Taxonomy" id="507754"/>
    <lineage>
        <taxon>Archaea</taxon>
        <taxon>Methanobacteriati</taxon>
        <taxon>Thermoplasmatota</taxon>
        <taxon>Thermoplasmata</taxon>
        <taxon>Thermoplasmatales</taxon>
        <taxon>Ferroplasmaceae</taxon>
        <taxon>Acidiplasma</taxon>
    </lineage>
</organism>
<name>A0A0N8VKM8_9ARCH</name>
<dbReference type="PATRIC" id="fig|507754.4.peg.1281"/>
<evidence type="ECO:0000259" key="2">
    <source>
        <dbReference type="Pfam" id="PF00857"/>
    </source>
</evidence>
<dbReference type="GO" id="GO:0016787">
    <property type="term" value="F:hydrolase activity"/>
    <property type="evidence" value="ECO:0007669"/>
    <property type="project" value="UniProtKB-KW"/>
</dbReference>
<dbReference type="Pfam" id="PF00857">
    <property type="entry name" value="Isochorismatase"/>
    <property type="match status" value="1"/>
</dbReference>
<dbReference type="CDD" id="cd00431">
    <property type="entry name" value="cysteine_hydrolases"/>
    <property type="match status" value="1"/>
</dbReference>
<reference evidence="3 6" key="1">
    <citation type="submission" date="2015-09" db="EMBL/GenBank/DDBJ databases">
        <title>Draft genome sequence of Acidiplasma aeolicum DSM 18409.</title>
        <authorList>
            <person name="Hemp J."/>
        </authorList>
    </citation>
    <scope>NUCLEOTIDE SEQUENCE [LARGE SCALE GENOMIC DNA]</scope>
    <source>
        <strain evidence="3 6">V</strain>
    </source>
</reference>
<reference evidence="4 5" key="2">
    <citation type="submission" date="2015-09" db="EMBL/GenBank/DDBJ databases">
        <title>Heavy metals and arsenic resistance mechanisms in polyextremophilic archaea of the family Ferroplasmaceae.</title>
        <authorList>
            <person name="Bulaev A.G."/>
            <person name="Kanygina A.V."/>
        </authorList>
    </citation>
    <scope>NUCLEOTIDE SEQUENCE [LARGE SCALE GENOMIC DNA]</scope>
    <source>
        <strain evidence="4 5">VT</strain>
    </source>
</reference>
<keyword evidence="1" id="KW-0378">Hydrolase</keyword>
<dbReference type="PANTHER" id="PTHR43540:SF6">
    <property type="entry name" value="ISOCHORISMATASE-LIKE DOMAIN-CONTAINING PROTEIN"/>
    <property type="match status" value="1"/>
</dbReference>
<dbReference type="EMBL" id="LKBG01000253">
    <property type="protein sequence ID" value="KQB34164.1"/>
    <property type="molecule type" value="Genomic_DNA"/>
</dbReference>
<dbReference type="PANTHER" id="PTHR43540">
    <property type="entry name" value="PEROXYUREIDOACRYLATE/UREIDOACRYLATE AMIDOHYDROLASE-RELATED"/>
    <property type="match status" value="1"/>
</dbReference>
<dbReference type="EMBL" id="LJCQ01000243">
    <property type="protein sequence ID" value="KPV46448.1"/>
    <property type="molecule type" value="Genomic_DNA"/>
</dbReference>
<protein>
    <submittedName>
        <fullName evidence="4">Isochorismatase</fullName>
    </submittedName>
</protein>
<proteinExistence type="predicted"/>
<feature type="domain" description="Isochorismatase-like" evidence="2">
    <location>
        <begin position="22"/>
        <end position="201"/>
    </location>
</feature>
<dbReference type="Proteomes" id="UP000050320">
    <property type="component" value="Unassembled WGS sequence"/>
</dbReference>
<dbReference type="AlphaFoldDB" id="A0A0N8VKM8"/>
<dbReference type="Gene3D" id="3.40.50.850">
    <property type="entry name" value="Isochorismatase-like"/>
    <property type="match status" value="1"/>
</dbReference>
<evidence type="ECO:0000256" key="1">
    <source>
        <dbReference type="ARBA" id="ARBA00022801"/>
    </source>
</evidence>
<sequence length="211" mass="23603">MKYLGTKKVYENINEIINPEHTAIVLWDLQNGLVENVFNKDELIGNIKSLIAEARKKNIKLIYTKITPLPFEYMPAPGIYSYMKRFHIDDPSKLPVFMKPGSREAEIYSDFEPSDRDFVLNKNTASIFIGTNIDNMLKAAKIETLIFTGIATEIGVESSVRDSLNLGYYTVVASDSCSSANREGHEAALKSMGSVAIIETTKNIISTLEKL</sequence>
<dbReference type="OrthoDB" id="9194at2157"/>
<dbReference type="InterPro" id="IPR000868">
    <property type="entry name" value="Isochorismatase-like_dom"/>
</dbReference>
<comment type="caution">
    <text evidence="4">The sequence shown here is derived from an EMBL/GenBank/DDBJ whole genome shotgun (WGS) entry which is preliminary data.</text>
</comment>
<keyword evidence="5" id="KW-1185">Reference proteome</keyword>
<dbReference type="RefSeq" id="WP_048100925.1">
    <property type="nucleotide sequence ID" value="NZ_JBBYJF010000023.1"/>
</dbReference>